<dbReference type="HAMAP" id="MF_02225">
    <property type="entry name" value="CoaBC"/>
    <property type="match status" value="1"/>
</dbReference>
<dbReference type="Gene3D" id="3.40.50.10300">
    <property type="entry name" value="CoaB-like"/>
    <property type="match status" value="1"/>
</dbReference>
<dbReference type="STRING" id="478801.Ksed_12740"/>
<organism evidence="7 8">
    <name type="scientific">Kytococcus sedentarius (strain ATCC 14392 / DSM 20547 / JCM 11482 / CCUG 33030 / NBRC 15357 / NCTC 11040 / CCM 314 / 541)</name>
    <name type="common">Micrococcus sedentarius</name>
    <dbReference type="NCBI Taxonomy" id="478801"/>
    <lineage>
        <taxon>Bacteria</taxon>
        <taxon>Bacillati</taxon>
        <taxon>Actinomycetota</taxon>
        <taxon>Actinomycetes</taxon>
        <taxon>Micrococcales</taxon>
        <taxon>Kytococcaceae</taxon>
        <taxon>Kytococcus</taxon>
    </lineage>
</organism>
<keyword evidence="1 3" id="KW-0210">Decarboxylase</keyword>
<protein>
    <recommendedName>
        <fullName evidence="3">Coenzyme A biosynthesis bifunctional protein CoaBC</fullName>
    </recommendedName>
    <alternativeName>
        <fullName evidence="3">DNA/pantothenate metabolism flavoprotein</fullName>
    </alternativeName>
    <alternativeName>
        <fullName evidence="3">Phosphopantothenoylcysteine synthetase/decarboxylase</fullName>
        <shortName evidence="3">PPCS-PPCDC</shortName>
    </alternativeName>
    <domain>
        <recommendedName>
            <fullName evidence="3">Phosphopantothenoylcysteine decarboxylase</fullName>
            <shortName evidence="3">PPC decarboxylase</shortName>
            <shortName evidence="3">PPC-DC</shortName>
            <ecNumber evidence="3">4.1.1.36</ecNumber>
        </recommendedName>
        <alternativeName>
            <fullName evidence="3">CoaC</fullName>
        </alternativeName>
    </domain>
    <domain>
        <recommendedName>
            <fullName evidence="3">Phosphopantothenate--cysteine ligase</fullName>
            <ecNumber evidence="3">6.3.2.5</ecNumber>
        </recommendedName>
        <alternativeName>
            <fullName evidence="3">CoaB</fullName>
        </alternativeName>
        <alternativeName>
            <fullName evidence="3">Phosphopantothenoylcysteine synthetase</fullName>
            <shortName evidence="3">PPC synthetase</shortName>
            <shortName evidence="3">PPC-S</shortName>
        </alternativeName>
    </domain>
</protein>
<dbReference type="GO" id="GO:0015941">
    <property type="term" value="P:pantothenate catabolic process"/>
    <property type="evidence" value="ECO:0007669"/>
    <property type="project" value="InterPro"/>
</dbReference>
<keyword evidence="3" id="KW-0479">Metal-binding</keyword>
<dbReference type="GO" id="GO:0010181">
    <property type="term" value="F:FMN binding"/>
    <property type="evidence" value="ECO:0007669"/>
    <property type="project" value="UniProtKB-UniRule"/>
</dbReference>
<dbReference type="NCBIfam" id="TIGR00521">
    <property type="entry name" value="coaBC_dfp"/>
    <property type="match status" value="1"/>
</dbReference>
<dbReference type="PANTHER" id="PTHR14359:SF6">
    <property type="entry name" value="PHOSPHOPANTOTHENOYLCYSTEINE DECARBOXYLASE"/>
    <property type="match status" value="1"/>
</dbReference>
<dbReference type="GO" id="GO:0004633">
    <property type="term" value="F:phosphopantothenoylcysteine decarboxylase activity"/>
    <property type="evidence" value="ECO:0007669"/>
    <property type="project" value="UniProtKB-UniRule"/>
</dbReference>
<dbReference type="Proteomes" id="UP000006666">
    <property type="component" value="Chromosome"/>
</dbReference>
<feature type="binding site" evidence="3">
    <location>
        <position position="339"/>
    </location>
    <ligand>
        <name>CTP</name>
        <dbReference type="ChEBI" id="CHEBI:37563"/>
    </ligand>
</feature>
<evidence type="ECO:0000313" key="7">
    <source>
        <dbReference type="EMBL" id="ACV06306.1"/>
    </source>
</evidence>
<keyword evidence="3" id="KW-0460">Magnesium</keyword>
<evidence type="ECO:0000256" key="3">
    <source>
        <dbReference type="HAMAP-Rule" id="MF_02225"/>
    </source>
</evidence>
<feature type="domain" description="Flavoprotein" evidence="5">
    <location>
        <begin position="1"/>
        <end position="157"/>
    </location>
</feature>
<comment type="pathway">
    <text evidence="3 4">Cofactor biosynthesis; coenzyme A biosynthesis; CoA from (R)-pantothenate: step 3/5.</text>
</comment>
<dbReference type="AlphaFoldDB" id="C7NHE9"/>
<keyword evidence="2 3" id="KW-0456">Lyase</keyword>
<evidence type="ECO:0000313" key="8">
    <source>
        <dbReference type="Proteomes" id="UP000006666"/>
    </source>
</evidence>
<dbReference type="EC" id="6.3.2.5" evidence="3"/>
<dbReference type="GO" id="GO:0071513">
    <property type="term" value="C:phosphopantothenoylcysteine decarboxylase complex"/>
    <property type="evidence" value="ECO:0007669"/>
    <property type="project" value="TreeGrafter"/>
</dbReference>
<feature type="binding site" evidence="3">
    <location>
        <position position="282"/>
    </location>
    <ligand>
        <name>CTP</name>
        <dbReference type="ChEBI" id="CHEBI:37563"/>
    </ligand>
</feature>
<comment type="pathway">
    <text evidence="3 4">Cofactor biosynthesis; coenzyme A biosynthesis; CoA from (R)-pantothenate: step 2/5.</text>
</comment>
<feature type="region of interest" description="Phosphopantothenate--cysteine ligase" evidence="3">
    <location>
        <begin position="192"/>
        <end position="417"/>
    </location>
</feature>
<evidence type="ECO:0000256" key="2">
    <source>
        <dbReference type="ARBA" id="ARBA00023239"/>
    </source>
</evidence>
<feature type="domain" description="DNA/pantothenate metabolism flavoprotein C-terminal" evidence="6">
    <location>
        <begin position="187"/>
        <end position="413"/>
    </location>
</feature>
<comment type="similarity">
    <text evidence="3 4">In the C-terminal section; belongs to the PPC synthetase family.</text>
</comment>
<dbReference type="EMBL" id="CP001686">
    <property type="protein sequence ID" value="ACV06306.1"/>
    <property type="molecule type" value="Genomic_DNA"/>
</dbReference>
<evidence type="ECO:0000259" key="6">
    <source>
        <dbReference type="Pfam" id="PF04127"/>
    </source>
</evidence>
<dbReference type="InterPro" id="IPR035929">
    <property type="entry name" value="CoaB-like_sf"/>
</dbReference>
<dbReference type="GO" id="GO:0004632">
    <property type="term" value="F:phosphopantothenate--cysteine ligase activity"/>
    <property type="evidence" value="ECO:0007669"/>
    <property type="project" value="UniProtKB-UniRule"/>
</dbReference>
<keyword evidence="3 4" id="KW-0285">Flavoprotein</keyword>
<dbReference type="KEGG" id="kse:Ksed_12740"/>
<dbReference type="GO" id="GO:0015937">
    <property type="term" value="P:coenzyme A biosynthetic process"/>
    <property type="evidence" value="ECO:0007669"/>
    <property type="project" value="UniProtKB-UniRule"/>
</dbReference>
<comment type="function">
    <text evidence="4">Catalyzes two steps in the biosynthesis of coenzyme A. In the first step cysteine is conjugated to 4'-phosphopantothenate to form 4-phosphopantothenoylcysteine, in the latter compound is decarboxylated to form 4'-phosphopantotheine.</text>
</comment>
<evidence type="ECO:0000259" key="5">
    <source>
        <dbReference type="Pfam" id="PF02441"/>
    </source>
</evidence>
<dbReference type="InterPro" id="IPR007085">
    <property type="entry name" value="DNA/pantothenate-metab_flavo_C"/>
</dbReference>
<evidence type="ECO:0000256" key="1">
    <source>
        <dbReference type="ARBA" id="ARBA00022793"/>
    </source>
</evidence>
<proteinExistence type="inferred from homology"/>
<feature type="binding site" evidence="3">
    <location>
        <begin position="310"/>
        <end position="313"/>
    </location>
    <ligand>
        <name>CTP</name>
        <dbReference type="ChEBI" id="CHEBI:37563"/>
    </ligand>
</feature>
<dbReference type="eggNOG" id="COG0452">
    <property type="taxonomic scope" value="Bacteria"/>
</dbReference>
<feature type="binding site" evidence="3">
    <location>
        <position position="361"/>
    </location>
    <ligand>
        <name>CTP</name>
        <dbReference type="ChEBI" id="CHEBI:37563"/>
    </ligand>
</feature>
<feature type="binding site" evidence="3">
    <location>
        <position position="292"/>
    </location>
    <ligand>
        <name>CTP</name>
        <dbReference type="ChEBI" id="CHEBI:37563"/>
    </ligand>
</feature>
<dbReference type="PANTHER" id="PTHR14359">
    <property type="entry name" value="HOMO-OLIGOMERIC FLAVIN CONTAINING CYS DECARBOXYLASE FAMILY"/>
    <property type="match status" value="1"/>
</dbReference>
<evidence type="ECO:0000256" key="4">
    <source>
        <dbReference type="RuleBase" id="RU364078"/>
    </source>
</evidence>
<dbReference type="Pfam" id="PF02441">
    <property type="entry name" value="Flavoprotein"/>
    <property type="match status" value="1"/>
</dbReference>
<sequence>MRVVLGVSGGIAAYKAASLCRLFTEAGHEVRVLPTQAALRFVGAPTWEALSGHPVAHDVFSDVPSVQHVRVGQEADLVVVAPATADLMARVAAGMADDLLTTTLLTATCPVVLAPAMHTEMWLNPATRANVATLRERGVHVIEPASGRLTGTDTGPGRLPDPEVIHAEALARVGERAHGEPTAAGPWAGRRVVISSGGTREPLDPVRFLGNRSSGRMGTAVARAARDLGAEVTLLQAAVEVPAPEGVRVVEAVSAAELEAAVAREFSDAGADLLVMAAAVADYRPAQVSDSKIKKSGDSEGLVLELERTPDILAGAVARRDAEHPAGDERAPRPVIVGFAAETGDDAGSVLDHAQAKLERKGVDLLVANEVGVEKTFGQDDTTVHLLTPDGGATTVGPTNKDEAARAVCAAVTPLFG</sequence>
<dbReference type="HOGENOM" id="CLU_033319_0_3_11"/>
<dbReference type="SUPFAM" id="SSF52507">
    <property type="entry name" value="Homo-oligomeric flavin-containing Cys decarboxylases, HFCD"/>
    <property type="match status" value="1"/>
</dbReference>
<comment type="catalytic activity">
    <reaction evidence="3 4">
        <text>N-[(R)-4-phosphopantothenoyl]-L-cysteine + H(+) = (R)-4'-phosphopantetheine + CO2</text>
        <dbReference type="Rhea" id="RHEA:16793"/>
        <dbReference type="ChEBI" id="CHEBI:15378"/>
        <dbReference type="ChEBI" id="CHEBI:16526"/>
        <dbReference type="ChEBI" id="CHEBI:59458"/>
        <dbReference type="ChEBI" id="CHEBI:61723"/>
        <dbReference type="EC" id="4.1.1.36"/>
    </reaction>
</comment>
<dbReference type="EC" id="4.1.1.36" evidence="3"/>
<reference evidence="7 8" key="1">
    <citation type="journal article" date="2009" name="Stand. Genomic Sci.">
        <title>Complete genome sequence of Kytococcus sedentarius type strain (541).</title>
        <authorList>
            <person name="Sims D."/>
            <person name="Brettin T."/>
            <person name="Detter J.C."/>
            <person name="Han C."/>
            <person name="Lapidus A."/>
            <person name="Copeland A."/>
            <person name="Glavina Del Rio T."/>
            <person name="Nolan M."/>
            <person name="Chen F."/>
            <person name="Lucas S."/>
            <person name="Tice H."/>
            <person name="Cheng J.F."/>
            <person name="Bruce D."/>
            <person name="Goodwin L."/>
            <person name="Pitluck S."/>
            <person name="Ovchinnikova G."/>
            <person name="Pati A."/>
            <person name="Ivanova N."/>
            <person name="Mavrommatis K."/>
            <person name="Chen A."/>
            <person name="Palaniappan K."/>
            <person name="D'haeseleer P."/>
            <person name="Chain P."/>
            <person name="Bristow J."/>
            <person name="Eisen J.A."/>
            <person name="Markowitz V."/>
            <person name="Hugenholtz P."/>
            <person name="Schneider S."/>
            <person name="Goker M."/>
            <person name="Pukall R."/>
            <person name="Kyrpides N.C."/>
            <person name="Klenk H.P."/>
        </authorList>
    </citation>
    <scope>NUCLEOTIDE SEQUENCE [LARGE SCALE GENOMIC DNA]</scope>
    <source>
        <strain evidence="8">ATCC 14392 / DSM 20547 / JCM 11482 / CCUG 33030 / NBRC 15357 / NCTC 11040 / CCM 314 / 541</strain>
    </source>
</reference>
<dbReference type="Gene3D" id="3.40.50.1950">
    <property type="entry name" value="Flavin prenyltransferase-like"/>
    <property type="match status" value="1"/>
</dbReference>
<dbReference type="GO" id="GO:0046872">
    <property type="term" value="F:metal ion binding"/>
    <property type="evidence" value="ECO:0007669"/>
    <property type="project" value="UniProtKB-KW"/>
</dbReference>
<name>C7NHE9_KYTSD</name>
<comment type="cofactor">
    <cofactor evidence="3">
        <name>FMN</name>
        <dbReference type="ChEBI" id="CHEBI:58210"/>
    </cofactor>
    <text evidence="3">Binds 1 FMN per subunit.</text>
</comment>
<dbReference type="UniPathway" id="UPA00241">
    <property type="reaction ID" value="UER00353"/>
</dbReference>
<comment type="catalytic activity">
    <reaction evidence="3 4">
        <text>(R)-4'-phosphopantothenate + L-cysteine + CTP = N-[(R)-4-phosphopantothenoyl]-L-cysteine + CMP + diphosphate + H(+)</text>
        <dbReference type="Rhea" id="RHEA:19397"/>
        <dbReference type="ChEBI" id="CHEBI:10986"/>
        <dbReference type="ChEBI" id="CHEBI:15378"/>
        <dbReference type="ChEBI" id="CHEBI:33019"/>
        <dbReference type="ChEBI" id="CHEBI:35235"/>
        <dbReference type="ChEBI" id="CHEBI:37563"/>
        <dbReference type="ChEBI" id="CHEBI:59458"/>
        <dbReference type="ChEBI" id="CHEBI:60377"/>
        <dbReference type="EC" id="6.3.2.5"/>
    </reaction>
</comment>
<gene>
    <name evidence="3" type="primary">coaBC</name>
    <name evidence="7" type="ordered locus">Ksed_12740</name>
</gene>
<comment type="cofactor">
    <cofactor evidence="3">
        <name>Mg(2+)</name>
        <dbReference type="ChEBI" id="CHEBI:18420"/>
    </cofactor>
</comment>
<keyword evidence="3" id="KW-0511">Multifunctional enzyme</keyword>
<dbReference type="InterPro" id="IPR003382">
    <property type="entry name" value="Flavoprotein"/>
</dbReference>
<dbReference type="InterPro" id="IPR005252">
    <property type="entry name" value="CoaBC"/>
</dbReference>
<comment type="similarity">
    <text evidence="3 4">In the N-terminal section; belongs to the HFCD (homo-oligomeric flavin containing Cys decarboxylase) superfamily.</text>
</comment>
<comment type="caution">
    <text evidence="3">Lacks conserved residue(s) required for the propagation of feature annotation.</text>
</comment>
<keyword evidence="3 4" id="KW-0288">FMN</keyword>
<dbReference type="SUPFAM" id="SSF102645">
    <property type="entry name" value="CoaB-like"/>
    <property type="match status" value="1"/>
</dbReference>
<keyword evidence="8" id="KW-1185">Reference proteome</keyword>
<dbReference type="Pfam" id="PF04127">
    <property type="entry name" value="DFP"/>
    <property type="match status" value="1"/>
</dbReference>
<comment type="function">
    <text evidence="3">Catalyzes two sequential steps in the biosynthesis of coenzyme A. In the first step cysteine is conjugated to 4'-phosphopantothenate to form 4-phosphopantothenoylcysteine. In the second step the latter compound is decarboxylated to form 4'-phosphopantotheine.</text>
</comment>
<dbReference type="InterPro" id="IPR036551">
    <property type="entry name" value="Flavin_trans-like"/>
</dbReference>
<feature type="binding site" evidence="3">
    <location>
        <position position="357"/>
    </location>
    <ligand>
        <name>CTP</name>
        <dbReference type="ChEBI" id="CHEBI:37563"/>
    </ligand>
</feature>
<dbReference type="RefSeq" id="WP_015779251.1">
    <property type="nucleotide sequence ID" value="NC_013169.1"/>
</dbReference>
<feature type="region of interest" description="Phosphopantothenoylcysteine decarboxylase" evidence="3">
    <location>
        <begin position="1"/>
        <end position="191"/>
    </location>
</feature>
<accession>C7NHE9</accession>
<keyword evidence="3 4" id="KW-0436">Ligase</keyword>